<reference evidence="13 14" key="1">
    <citation type="submission" date="2017-03" db="EMBL/GenBank/DDBJ databases">
        <title>Genomes of endolithic fungi from Antarctica.</title>
        <authorList>
            <person name="Coleine C."/>
            <person name="Masonjones S."/>
            <person name="Stajich J.E."/>
        </authorList>
    </citation>
    <scope>NUCLEOTIDE SEQUENCE [LARGE SCALE GENOMIC DNA]</scope>
    <source>
        <strain evidence="13 14">CCFEE 5311</strain>
    </source>
</reference>
<comment type="similarity">
    <text evidence="2 12">Belongs to the CybS family.</text>
</comment>
<gene>
    <name evidence="13" type="ORF">B0A54_02075</name>
</gene>
<dbReference type="EMBL" id="NAJP01000005">
    <property type="protein sequence ID" value="TKA47701.1"/>
    <property type="molecule type" value="Genomic_DNA"/>
</dbReference>
<evidence type="ECO:0000313" key="14">
    <source>
        <dbReference type="Proteomes" id="UP000310066"/>
    </source>
</evidence>
<dbReference type="GO" id="GO:0020037">
    <property type="term" value="F:heme binding"/>
    <property type="evidence" value="ECO:0007669"/>
    <property type="project" value="TreeGrafter"/>
</dbReference>
<evidence type="ECO:0000256" key="5">
    <source>
        <dbReference type="ARBA" id="ARBA00022792"/>
    </source>
</evidence>
<evidence type="ECO:0000256" key="11">
    <source>
        <dbReference type="PIRSR" id="PIRSR607992-2"/>
    </source>
</evidence>
<dbReference type="STRING" id="329885.A0A4U0VEZ8"/>
<keyword evidence="3" id="KW-0813">Transport</keyword>
<dbReference type="OrthoDB" id="18577at2759"/>
<feature type="binding site" description="axial binding residue" evidence="11">
    <location>
        <position position="124"/>
    </location>
    <ligand>
        <name>heme b</name>
        <dbReference type="ChEBI" id="CHEBI:60344"/>
        <note>ligand shared with SDHC</note>
    </ligand>
    <ligandPart>
        <name>Fe</name>
        <dbReference type="ChEBI" id="CHEBI:18248"/>
    </ligandPart>
</feature>
<keyword evidence="4" id="KW-0812">Transmembrane</keyword>
<keyword evidence="6 12" id="KW-0809">Transit peptide</keyword>
<protein>
    <recommendedName>
        <fullName evidence="12">Succinate dehydrogenase [ubiquinone] cytochrome b small subunit</fullName>
    </recommendedName>
</protein>
<organism evidence="13 14">
    <name type="scientific">Friedmanniomyces endolithicus</name>
    <dbReference type="NCBI Taxonomy" id="329885"/>
    <lineage>
        <taxon>Eukaryota</taxon>
        <taxon>Fungi</taxon>
        <taxon>Dikarya</taxon>
        <taxon>Ascomycota</taxon>
        <taxon>Pezizomycotina</taxon>
        <taxon>Dothideomycetes</taxon>
        <taxon>Dothideomycetidae</taxon>
        <taxon>Mycosphaerellales</taxon>
        <taxon>Teratosphaeriaceae</taxon>
        <taxon>Friedmanniomyces</taxon>
    </lineage>
</organism>
<comment type="subcellular location">
    <subcellularLocation>
        <location evidence="1 12">Mitochondrion inner membrane</location>
        <topology evidence="1 12">Multi-pass membrane protein</topology>
    </subcellularLocation>
</comment>
<evidence type="ECO:0000256" key="7">
    <source>
        <dbReference type="ARBA" id="ARBA00022989"/>
    </source>
</evidence>
<dbReference type="InterPro" id="IPR007992">
    <property type="entry name" value="CybS"/>
</dbReference>
<evidence type="ECO:0000256" key="2">
    <source>
        <dbReference type="ARBA" id="ARBA00007294"/>
    </source>
</evidence>
<feature type="binding site" evidence="10">
    <location>
        <position position="137"/>
    </location>
    <ligand>
        <name>a ubiquinone</name>
        <dbReference type="ChEBI" id="CHEBI:16389"/>
        <note>ligand shared with IP/SDHB</note>
    </ligand>
</feature>
<dbReference type="PANTHER" id="PTHR13337:SF2">
    <property type="entry name" value="SUCCINATE DEHYDROGENASE [UBIQUINONE] CYTOCHROME B SMALL SUBUNIT, MITOCHONDRIAL"/>
    <property type="match status" value="1"/>
</dbReference>
<dbReference type="GO" id="GO:0006121">
    <property type="term" value="P:mitochondrial electron transport, succinate to ubiquinone"/>
    <property type="evidence" value="ECO:0007669"/>
    <property type="project" value="TreeGrafter"/>
</dbReference>
<dbReference type="Gene3D" id="1.20.1300.10">
    <property type="entry name" value="Fumarate reductase/succinate dehydrogenase, transmembrane subunit"/>
    <property type="match status" value="1"/>
</dbReference>
<proteinExistence type="inferred from homology"/>
<dbReference type="GO" id="GO:0006099">
    <property type="term" value="P:tricarboxylic acid cycle"/>
    <property type="evidence" value="ECO:0007669"/>
    <property type="project" value="TreeGrafter"/>
</dbReference>
<evidence type="ECO:0000256" key="6">
    <source>
        <dbReference type="ARBA" id="ARBA00022946"/>
    </source>
</evidence>
<dbReference type="AlphaFoldDB" id="A0A4U0VEZ8"/>
<evidence type="ECO:0000256" key="4">
    <source>
        <dbReference type="ARBA" id="ARBA00022692"/>
    </source>
</evidence>
<evidence type="ECO:0000256" key="10">
    <source>
        <dbReference type="PIRSR" id="PIRSR607992-1"/>
    </source>
</evidence>
<dbReference type="Pfam" id="PF05328">
    <property type="entry name" value="CybS"/>
    <property type="match status" value="1"/>
</dbReference>
<evidence type="ECO:0000256" key="12">
    <source>
        <dbReference type="RuleBase" id="RU364031"/>
    </source>
</evidence>
<dbReference type="PANTHER" id="PTHR13337">
    <property type="entry name" value="SUCCINATE DEHYDROGENASE"/>
    <property type="match status" value="1"/>
</dbReference>
<sequence>MASALRSTLLRQALVTPSSRLTTSAIPAFRTQQYFLRRAPLALQQATFQTSSKRAILPPLPQRMEGTVNDAVRLPPSEPSHGNYHWTFERLVSAALLPITIAPFAAGSLSPLLDGTFIGLIIVHTYIGFHRSVIADYLPKWRVPFLRKAADWGNLLAVVVVGWGWYEFETNDVGLTEGVRRIWKAGNKTEILA</sequence>
<dbReference type="GO" id="GO:0046872">
    <property type="term" value="F:metal ion binding"/>
    <property type="evidence" value="ECO:0007669"/>
    <property type="project" value="UniProtKB-KW"/>
</dbReference>
<keyword evidence="7" id="KW-1133">Transmembrane helix</keyword>
<dbReference type="Proteomes" id="UP000310066">
    <property type="component" value="Unassembled WGS sequence"/>
</dbReference>
<evidence type="ECO:0000256" key="9">
    <source>
        <dbReference type="ARBA" id="ARBA00023136"/>
    </source>
</evidence>
<evidence type="ECO:0000256" key="1">
    <source>
        <dbReference type="ARBA" id="ARBA00004448"/>
    </source>
</evidence>
<keyword evidence="5 12" id="KW-0999">Mitochondrion inner membrane</keyword>
<evidence type="ECO:0000256" key="3">
    <source>
        <dbReference type="ARBA" id="ARBA00022448"/>
    </source>
</evidence>
<keyword evidence="11" id="KW-0408">Iron</keyword>
<accession>A0A4U0VEZ8</accession>
<evidence type="ECO:0000313" key="13">
    <source>
        <dbReference type="EMBL" id="TKA47701.1"/>
    </source>
</evidence>
<keyword evidence="11" id="KW-0479">Metal-binding</keyword>
<dbReference type="GO" id="GO:0005743">
    <property type="term" value="C:mitochondrial inner membrane"/>
    <property type="evidence" value="ECO:0007669"/>
    <property type="project" value="UniProtKB-SubCell"/>
</dbReference>
<keyword evidence="9 12" id="KW-0472">Membrane</keyword>
<comment type="caution">
    <text evidence="13">The sequence shown here is derived from an EMBL/GenBank/DDBJ whole genome shotgun (WGS) entry which is preliminary data.</text>
</comment>
<dbReference type="CDD" id="cd03496">
    <property type="entry name" value="SQR_TypeC_CybS"/>
    <property type="match status" value="1"/>
</dbReference>
<dbReference type="GO" id="GO:0048039">
    <property type="term" value="F:ubiquinone binding"/>
    <property type="evidence" value="ECO:0007669"/>
    <property type="project" value="TreeGrafter"/>
</dbReference>
<keyword evidence="8 12" id="KW-0496">Mitochondrion</keyword>
<name>A0A4U0VEZ8_9PEZI</name>
<evidence type="ECO:0000256" key="8">
    <source>
        <dbReference type="ARBA" id="ARBA00023128"/>
    </source>
</evidence>
<dbReference type="InterPro" id="IPR034804">
    <property type="entry name" value="SQR/QFR_C/D"/>
</dbReference>